<dbReference type="PANTHER" id="PTHR28136:SF1">
    <property type="entry name" value="NUCLEUS EXPORT PROTEIN BRL1"/>
    <property type="match status" value="1"/>
</dbReference>
<dbReference type="GO" id="GO:0031965">
    <property type="term" value="C:nuclear membrane"/>
    <property type="evidence" value="ECO:0007669"/>
    <property type="project" value="InterPro"/>
</dbReference>
<sequence length="376" mass="42858">MDYFKRTSESPMDFEYDSPQSFPNGLFNRAINSLQKENRPKEKIFNVEPTKTGFSFHLAPSFLDVSEETRRGLETKAVYQSLSNLGLNDDNSKQILTNAIPDAEVKVKDSCADIMNTNLPEDDKTKNDQPTSKEKPLLSTRSTQPTLSETQLPSHYIQPSVSLSSSSMPSLTSSYSYSNSNPEYINSPSASQQLVEYDQPHKPTFVHIQNDPTAERHSYVFLLIGLLRFGCHLALFAMGAYVAINFTLALRRDVGIKMKTYEIDQLEDYLYIQQEYDNNRCDPLTRLPGVAEKCRDWQRQLNRTIKPGETKVLAETLAEILNSFFNTLSLKAMFFFLATLLISLSTKKLQSRHLNNQELLSHRSQEAPRANRLMDK</sequence>
<keyword evidence="2" id="KW-1133">Transmembrane helix</keyword>
<dbReference type="RefSeq" id="XP_018290988.1">
    <property type="nucleotide sequence ID" value="XM_018438507.1"/>
</dbReference>
<dbReference type="GO" id="GO:0055088">
    <property type="term" value="P:lipid homeostasis"/>
    <property type="evidence" value="ECO:0007669"/>
    <property type="project" value="InterPro"/>
</dbReference>
<name>A0A162NBY9_PHYB8</name>
<evidence type="ECO:0000313" key="5">
    <source>
        <dbReference type="Proteomes" id="UP000077315"/>
    </source>
</evidence>
<evidence type="ECO:0000256" key="2">
    <source>
        <dbReference type="SAM" id="Phobius"/>
    </source>
</evidence>
<evidence type="ECO:0000313" key="4">
    <source>
        <dbReference type="EMBL" id="OAD72948.1"/>
    </source>
</evidence>
<dbReference type="OrthoDB" id="5961at2759"/>
<feature type="domain" description="Brl1/Brr6" evidence="3">
    <location>
        <begin position="223"/>
        <end position="347"/>
    </location>
</feature>
<reference evidence="5" key="1">
    <citation type="submission" date="2015-06" db="EMBL/GenBank/DDBJ databases">
        <title>Expansion of signal transduction pathways in fungi by whole-genome duplication.</title>
        <authorList>
            <consortium name="DOE Joint Genome Institute"/>
            <person name="Corrochano L.M."/>
            <person name="Kuo A."/>
            <person name="Marcet-Houben M."/>
            <person name="Polaino S."/>
            <person name="Salamov A."/>
            <person name="Villalobos J.M."/>
            <person name="Alvarez M.I."/>
            <person name="Avalos J."/>
            <person name="Benito E.P."/>
            <person name="Benoit I."/>
            <person name="Burger G."/>
            <person name="Camino L.P."/>
            <person name="Canovas D."/>
            <person name="Cerda-Olmedo E."/>
            <person name="Cheng J.-F."/>
            <person name="Dominguez A."/>
            <person name="Elias M."/>
            <person name="Eslava A.P."/>
            <person name="Glaser F."/>
            <person name="Grimwood J."/>
            <person name="Gutierrez G."/>
            <person name="Heitman J."/>
            <person name="Henrissat B."/>
            <person name="Iturriaga E.A."/>
            <person name="Lang B.F."/>
            <person name="Lavin J.L."/>
            <person name="Lee S."/>
            <person name="Li W."/>
            <person name="Lindquist E."/>
            <person name="Lopez-Garcia S."/>
            <person name="Luque E.M."/>
            <person name="Marcos A.T."/>
            <person name="Martin J."/>
            <person name="McCluskey K."/>
            <person name="Medina H.R."/>
            <person name="Miralles-Duran A."/>
            <person name="Miyazaki A."/>
            <person name="Munoz-Torres E."/>
            <person name="Oguiza J.A."/>
            <person name="Ohm R."/>
            <person name="Olmedo M."/>
            <person name="Orejas M."/>
            <person name="Ortiz-Castellanos L."/>
            <person name="Pisabarro A.G."/>
            <person name="Rodriguez-Romero J."/>
            <person name="Ruiz-Herrera J."/>
            <person name="Ruiz-Vazquez R."/>
            <person name="Sanz C."/>
            <person name="Schackwitz W."/>
            <person name="Schmutz J."/>
            <person name="Shahriari M."/>
            <person name="Shelest E."/>
            <person name="Silva-Franco F."/>
            <person name="Soanes D."/>
            <person name="Syed K."/>
            <person name="Tagua V.G."/>
            <person name="Talbot N.J."/>
            <person name="Thon M."/>
            <person name="De vries R.P."/>
            <person name="Wiebenga A."/>
            <person name="Yadav J.S."/>
            <person name="Braun E.L."/>
            <person name="Baker S."/>
            <person name="Garre V."/>
            <person name="Horwitz B."/>
            <person name="Torres-Martinez S."/>
            <person name="Idnurm A."/>
            <person name="Herrera-Estrella A."/>
            <person name="Gabaldon T."/>
            <person name="Grigoriev I.V."/>
        </authorList>
    </citation>
    <scope>NUCLEOTIDE SEQUENCE [LARGE SCALE GENOMIC DNA]</scope>
    <source>
        <strain evidence="5">NRRL 1555(-)</strain>
    </source>
</reference>
<dbReference type="AlphaFoldDB" id="A0A162NBY9"/>
<dbReference type="InParanoid" id="A0A162NBY9"/>
<feature type="transmembrane region" description="Helical" evidence="2">
    <location>
        <begin position="324"/>
        <end position="344"/>
    </location>
</feature>
<dbReference type="Pfam" id="PF10104">
    <property type="entry name" value="Brr6_like_C_C"/>
    <property type="match status" value="1"/>
</dbReference>
<feature type="compositionally biased region" description="Basic and acidic residues" evidence="1">
    <location>
        <begin position="121"/>
        <end position="136"/>
    </location>
</feature>
<dbReference type="Proteomes" id="UP000077315">
    <property type="component" value="Unassembled WGS sequence"/>
</dbReference>
<feature type="region of interest" description="Disordered" evidence="1">
    <location>
        <begin position="116"/>
        <end position="178"/>
    </location>
</feature>
<dbReference type="VEuPathDB" id="FungiDB:PHYBLDRAFT_181692"/>
<feature type="compositionally biased region" description="Polar residues" evidence="1">
    <location>
        <begin position="139"/>
        <end position="159"/>
    </location>
</feature>
<dbReference type="PANTHER" id="PTHR28136">
    <property type="entry name" value="NUCLEUS EXPORT PROTEIN BRR6"/>
    <property type="match status" value="1"/>
</dbReference>
<dbReference type="GO" id="GO:0006998">
    <property type="term" value="P:nuclear envelope organization"/>
    <property type="evidence" value="ECO:0007669"/>
    <property type="project" value="InterPro"/>
</dbReference>
<organism evidence="4 5">
    <name type="scientific">Phycomyces blakesleeanus (strain ATCC 8743b / DSM 1359 / FGSC 10004 / NBRC 33097 / NRRL 1555)</name>
    <dbReference type="NCBI Taxonomy" id="763407"/>
    <lineage>
        <taxon>Eukaryota</taxon>
        <taxon>Fungi</taxon>
        <taxon>Fungi incertae sedis</taxon>
        <taxon>Mucoromycota</taxon>
        <taxon>Mucoromycotina</taxon>
        <taxon>Mucoromycetes</taxon>
        <taxon>Mucorales</taxon>
        <taxon>Phycomycetaceae</taxon>
        <taxon>Phycomyces</taxon>
    </lineage>
</organism>
<dbReference type="InterPro" id="IPR040202">
    <property type="entry name" value="Brl1/Brr6"/>
</dbReference>
<dbReference type="GeneID" id="28999413"/>
<gene>
    <name evidence="4" type="ORF">PHYBLDRAFT_181692</name>
</gene>
<feature type="compositionally biased region" description="Low complexity" evidence="1">
    <location>
        <begin position="160"/>
        <end position="178"/>
    </location>
</feature>
<accession>A0A162NBY9</accession>
<evidence type="ECO:0000259" key="3">
    <source>
        <dbReference type="SMART" id="SM01042"/>
    </source>
</evidence>
<evidence type="ECO:0000256" key="1">
    <source>
        <dbReference type="SAM" id="MobiDB-lite"/>
    </source>
</evidence>
<dbReference type="EMBL" id="KV440982">
    <property type="protein sequence ID" value="OAD72948.1"/>
    <property type="molecule type" value="Genomic_DNA"/>
</dbReference>
<keyword evidence="2" id="KW-0472">Membrane</keyword>
<proteinExistence type="predicted"/>
<dbReference type="InterPro" id="IPR018767">
    <property type="entry name" value="Brl1/Brr6_dom"/>
</dbReference>
<protein>
    <recommendedName>
        <fullName evidence="3">Brl1/Brr6 domain-containing protein</fullName>
    </recommendedName>
</protein>
<keyword evidence="5" id="KW-1185">Reference proteome</keyword>
<dbReference type="SMART" id="SM01042">
    <property type="entry name" value="Brr6_like_C_C"/>
    <property type="match status" value="1"/>
</dbReference>
<feature type="transmembrane region" description="Helical" evidence="2">
    <location>
        <begin position="219"/>
        <end position="244"/>
    </location>
</feature>
<keyword evidence="2" id="KW-0812">Transmembrane</keyword>